<keyword evidence="3" id="KW-1185">Reference proteome</keyword>
<comment type="caution">
    <text evidence="2">The sequence shown here is derived from an EMBL/GenBank/DDBJ whole genome shotgun (WGS) entry which is preliminary data.</text>
</comment>
<feature type="region of interest" description="Disordered" evidence="1">
    <location>
        <begin position="62"/>
        <end position="93"/>
    </location>
</feature>
<organism evidence="2 3">
    <name type="scientific">Prunus dulcis</name>
    <name type="common">Almond</name>
    <name type="synonym">Amygdalus dulcis</name>
    <dbReference type="NCBI Taxonomy" id="3755"/>
    <lineage>
        <taxon>Eukaryota</taxon>
        <taxon>Viridiplantae</taxon>
        <taxon>Streptophyta</taxon>
        <taxon>Embryophyta</taxon>
        <taxon>Tracheophyta</taxon>
        <taxon>Spermatophyta</taxon>
        <taxon>Magnoliopsida</taxon>
        <taxon>eudicotyledons</taxon>
        <taxon>Gunneridae</taxon>
        <taxon>Pentapetalae</taxon>
        <taxon>rosids</taxon>
        <taxon>fabids</taxon>
        <taxon>Rosales</taxon>
        <taxon>Rosaceae</taxon>
        <taxon>Amygdaloideae</taxon>
        <taxon>Amygdaleae</taxon>
        <taxon>Prunus</taxon>
    </lineage>
</organism>
<evidence type="ECO:0000313" key="3">
    <source>
        <dbReference type="Proteomes" id="UP001054821"/>
    </source>
</evidence>
<evidence type="ECO:0000256" key="1">
    <source>
        <dbReference type="SAM" id="MobiDB-lite"/>
    </source>
</evidence>
<sequence length="93" mass="9849">MVVDKAENNNHVSTTVGEVKPEVSEEIKASTLDIVMNGGVAVAMAIARDRSKHSNMASALTIATESEANKGNIKSGSSGHNNGNYHRNGSRKR</sequence>
<dbReference type="AlphaFoldDB" id="A0AAD4WPC5"/>
<feature type="compositionally biased region" description="Polar residues" evidence="1">
    <location>
        <begin position="72"/>
        <end position="87"/>
    </location>
</feature>
<feature type="region of interest" description="Disordered" evidence="1">
    <location>
        <begin position="1"/>
        <end position="20"/>
    </location>
</feature>
<proteinExistence type="predicted"/>
<dbReference type="EMBL" id="JAJFAZ020000002">
    <property type="protein sequence ID" value="KAI5345886.1"/>
    <property type="molecule type" value="Genomic_DNA"/>
</dbReference>
<evidence type="ECO:0000313" key="2">
    <source>
        <dbReference type="EMBL" id="KAI5345886.1"/>
    </source>
</evidence>
<reference evidence="2 3" key="1">
    <citation type="journal article" date="2022" name="G3 (Bethesda)">
        <title>Whole-genome sequence and methylome profiling of the almond [Prunus dulcis (Mill.) D.A. Webb] cultivar 'Nonpareil'.</title>
        <authorList>
            <person name="D'Amico-Willman K.M."/>
            <person name="Ouma W.Z."/>
            <person name="Meulia T."/>
            <person name="Sideli G.M."/>
            <person name="Gradziel T.M."/>
            <person name="Fresnedo-Ramirez J."/>
        </authorList>
    </citation>
    <scope>NUCLEOTIDE SEQUENCE [LARGE SCALE GENOMIC DNA]</scope>
    <source>
        <strain evidence="2">Clone GOH B32 T37-40</strain>
    </source>
</reference>
<accession>A0AAD4WPC5</accession>
<gene>
    <name evidence="2" type="ORF">L3X38_013763</name>
</gene>
<protein>
    <submittedName>
        <fullName evidence="2">Uncharacterized protein</fullName>
    </submittedName>
</protein>
<dbReference type="Proteomes" id="UP001054821">
    <property type="component" value="Chromosome 2"/>
</dbReference>
<name>A0AAD4WPC5_PRUDU</name>